<reference evidence="1" key="1">
    <citation type="submission" date="2018-05" db="EMBL/GenBank/DDBJ databases">
        <authorList>
            <person name="Lanie J.A."/>
            <person name="Ng W.-L."/>
            <person name="Kazmierczak K.M."/>
            <person name="Andrzejewski T.M."/>
            <person name="Davidsen T.M."/>
            <person name="Wayne K.J."/>
            <person name="Tettelin H."/>
            <person name="Glass J.I."/>
            <person name="Rusch D."/>
            <person name="Podicherti R."/>
            <person name="Tsui H.-C.T."/>
            <person name="Winkler M.E."/>
        </authorList>
    </citation>
    <scope>NUCLEOTIDE SEQUENCE</scope>
</reference>
<protein>
    <submittedName>
        <fullName evidence="1">Uncharacterized protein</fullName>
    </submittedName>
</protein>
<gene>
    <name evidence="1" type="ORF">METZ01_LOCUS337041</name>
</gene>
<accession>A0A382QGQ9</accession>
<dbReference type="AlphaFoldDB" id="A0A382QGQ9"/>
<name>A0A382QGQ9_9ZZZZ</name>
<sequence length="60" mass="6701">MRNMLDNKRVKRIIKGYCTMPQVSNCVISPNDSSPLAPFFASVLAARPTALDIRSHPKEN</sequence>
<dbReference type="EMBL" id="UINC01114109">
    <property type="protein sequence ID" value="SVC84187.1"/>
    <property type="molecule type" value="Genomic_DNA"/>
</dbReference>
<organism evidence="1">
    <name type="scientific">marine metagenome</name>
    <dbReference type="NCBI Taxonomy" id="408172"/>
    <lineage>
        <taxon>unclassified sequences</taxon>
        <taxon>metagenomes</taxon>
        <taxon>ecological metagenomes</taxon>
    </lineage>
</organism>
<evidence type="ECO:0000313" key="1">
    <source>
        <dbReference type="EMBL" id="SVC84187.1"/>
    </source>
</evidence>
<proteinExistence type="predicted"/>